<dbReference type="Pfam" id="PF13527">
    <property type="entry name" value="Acetyltransf_9"/>
    <property type="match status" value="1"/>
</dbReference>
<sequence>MTQDTENLVLVKATHDQILTTWHNTHVEWGVKLDLEQYLKREKLLANQQFTSENITVWALVHKDDPTNTQPLAHCETFRRPAIINNPENGGEIQERECYSIATVFCPAKYRGKGYASKMMKLLYLELEKNGAALSNLYSDVGPTFYSRLGWKLYPAFEGQLTAKNTPKGTQLPSEVNWLTEDKIDEFATKDCELLRQEVKNSTKTTVAILPRRIDYDWHWARSRFYAGVYDRPIPAFLGAYVQNTAKESPNFITWTHDFRDNQLIILRLRSTSKESTQLLLEASKIEASNMGISTVVVWNLERKFTPDDVNVVERDSSLPSMAYFECPEKELEWLGNEKYAWV</sequence>
<dbReference type="PANTHER" id="PTHR34815">
    <property type="entry name" value="LYSINE ACETYLTRANSFERASE"/>
    <property type="match status" value="1"/>
</dbReference>
<comment type="caution">
    <text evidence="2">The sequence shown here is derived from an EMBL/GenBank/DDBJ whole genome shotgun (WGS) entry which is preliminary data.</text>
</comment>
<feature type="domain" description="LYC1 C-terminal" evidence="1">
    <location>
        <begin position="162"/>
        <end position="343"/>
    </location>
</feature>
<name>A0ABR2X263_9FUNG</name>
<dbReference type="InterPro" id="IPR053013">
    <property type="entry name" value="LAT"/>
</dbReference>
<dbReference type="Gene3D" id="3.40.630.30">
    <property type="match status" value="1"/>
</dbReference>
<evidence type="ECO:0000313" key="2">
    <source>
        <dbReference type="EMBL" id="KAK9767752.1"/>
    </source>
</evidence>
<dbReference type="SUPFAM" id="SSF55729">
    <property type="entry name" value="Acyl-CoA N-acyltransferases (Nat)"/>
    <property type="match status" value="1"/>
</dbReference>
<gene>
    <name evidence="2" type="ORF">K7432_002181</name>
</gene>
<dbReference type="Pfam" id="PF22998">
    <property type="entry name" value="GNAT_LYC1-like"/>
    <property type="match status" value="1"/>
</dbReference>
<accession>A0ABR2X263</accession>
<keyword evidence="3" id="KW-1185">Reference proteome</keyword>
<dbReference type="InterPro" id="IPR016181">
    <property type="entry name" value="Acyl_CoA_acyltransferase"/>
</dbReference>
<organism evidence="2 3">
    <name type="scientific">Basidiobolus ranarum</name>
    <dbReference type="NCBI Taxonomy" id="34480"/>
    <lineage>
        <taxon>Eukaryota</taxon>
        <taxon>Fungi</taxon>
        <taxon>Fungi incertae sedis</taxon>
        <taxon>Zoopagomycota</taxon>
        <taxon>Entomophthoromycotina</taxon>
        <taxon>Basidiobolomycetes</taxon>
        <taxon>Basidiobolales</taxon>
        <taxon>Basidiobolaceae</taxon>
        <taxon>Basidiobolus</taxon>
    </lineage>
</organism>
<evidence type="ECO:0000313" key="3">
    <source>
        <dbReference type="Proteomes" id="UP001479436"/>
    </source>
</evidence>
<reference evidence="2 3" key="1">
    <citation type="submission" date="2023-04" db="EMBL/GenBank/DDBJ databases">
        <title>Genome of Basidiobolus ranarum AG-B5.</title>
        <authorList>
            <person name="Stajich J.E."/>
            <person name="Carter-House D."/>
            <person name="Gryganskyi A."/>
        </authorList>
    </citation>
    <scope>NUCLEOTIDE SEQUENCE [LARGE SCALE GENOMIC DNA]</scope>
    <source>
        <strain evidence="2 3">AG-B5</strain>
    </source>
</reference>
<evidence type="ECO:0000259" key="1">
    <source>
        <dbReference type="Pfam" id="PF22998"/>
    </source>
</evidence>
<dbReference type="PANTHER" id="PTHR34815:SF2">
    <property type="entry name" value="N-ACETYLTRANSFERASE DOMAIN-CONTAINING PROTEIN"/>
    <property type="match status" value="1"/>
</dbReference>
<dbReference type="Proteomes" id="UP001479436">
    <property type="component" value="Unassembled WGS sequence"/>
</dbReference>
<proteinExistence type="predicted"/>
<dbReference type="EMBL" id="JASJQH010000056">
    <property type="protein sequence ID" value="KAK9767752.1"/>
    <property type="molecule type" value="Genomic_DNA"/>
</dbReference>
<protein>
    <recommendedName>
        <fullName evidence="1">LYC1 C-terminal domain-containing protein</fullName>
    </recommendedName>
</protein>
<dbReference type="InterPro" id="IPR055100">
    <property type="entry name" value="GNAT_LYC1-like"/>
</dbReference>